<dbReference type="AlphaFoldDB" id="A0A5B9M6T8"/>
<evidence type="ECO:0008006" key="5">
    <source>
        <dbReference type="Google" id="ProtNLM"/>
    </source>
</evidence>
<dbReference type="RefSeq" id="WP_147866657.1">
    <property type="nucleotide sequence ID" value="NZ_CP036264.1"/>
</dbReference>
<reference evidence="3 4" key="1">
    <citation type="submission" date="2019-02" db="EMBL/GenBank/DDBJ databases">
        <title>Planctomycetal bacteria perform biofilm scaping via a novel small molecule.</title>
        <authorList>
            <person name="Jeske O."/>
            <person name="Boedeker C."/>
            <person name="Wiegand S."/>
            <person name="Breitling P."/>
            <person name="Kallscheuer N."/>
            <person name="Jogler M."/>
            <person name="Rohde M."/>
            <person name="Petersen J."/>
            <person name="Medema M.H."/>
            <person name="Surup F."/>
            <person name="Jogler C."/>
        </authorList>
    </citation>
    <scope>NUCLEOTIDE SEQUENCE [LARGE SCALE GENOMIC DNA]</scope>
    <source>
        <strain evidence="3 4">Mal15</strain>
    </source>
</reference>
<keyword evidence="4" id="KW-1185">Reference proteome</keyword>
<organism evidence="3 4">
    <name type="scientific">Stieleria maiorica</name>
    <dbReference type="NCBI Taxonomy" id="2795974"/>
    <lineage>
        <taxon>Bacteria</taxon>
        <taxon>Pseudomonadati</taxon>
        <taxon>Planctomycetota</taxon>
        <taxon>Planctomycetia</taxon>
        <taxon>Pirellulales</taxon>
        <taxon>Pirellulaceae</taxon>
        <taxon>Stieleria</taxon>
    </lineage>
</organism>
<dbReference type="EMBL" id="CP036264">
    <property type="protein sequence ID" value="QEF96911.1"/>
    <property type="molecule type" value="Genomic_DNA"/>
</dbReference>
<dbReference type="InterPro" id="IPR012349">
    <property type="entry name" value="Split_barrel_FMN-bd"/>
</dbReference>
<evidence type="ECO:0000259" key="2">
    <source>
        <dbReference type="Pfam" id="PF20766"/>
    </source>
</evidence>
<proteinExistence type="predicted"/>
<dbReference type="Gene3D" id="1.20.58.290">
    <property type="entry name" value="Hypothetical membrane protein ta0354_69_121"/>
    <property type="match status" value="1"/>
</dbReference>
<dbReference type="KEGG" id="smam:Mal15_09410"/>
<dbReference type="Pfam" id="PF04289">
    <property type="entry name" value="DUF447_N"/>
    <property type="match status" value="1"/>
</dbReference>
<sequence length="205" mass="22392">MILESIVTTIGEDGRVNLAPMGPVLTHPEAMRTAGPADPGFVLRPFEGSRTFENLRATRHATIHVTDDAALFAKAAVSRLDDRSSPLHRSDCGRWAILDHCHRWFAVEVTSVVDSPPRYEMPCRVVDSAIVVPFFGFNRAKHAVIEAAILATRTHLISPAEVRSQLDALRPLVDKTAGSAERDAFDELTAVILQRIDPHAPTGTA</sequence>
<evidence type="ECO:0000313" key="4">
    <source>
        <dbReference type="Proteomes" id="UP000321353"/>
    </source>
</evidence>
<feature type="domain" description="DUF447" evidence="2">
    <location>
        <begin position="138"/>
        <end position="188"/>
    </location>
</feature>
<dbReference type="Gene3D" id="2.30.110.10">
    <property type="entry name" value="Electron Transport, Fmn-binding Protein, Chain A"/>
    <property type="match status" value="1"/>
</dbReference>
<dbReference type="Pfam" id="PF20766">
    <property type="entry name" value="DUF447_C"/>
    <property type="match status" value="1"/>
</dbReference>
<accession>A0A5B9M6T8</accession>
<name>A0A5B9M6T8_9BACT</name>
<protein>
    <recommendedName>
        <fullName evidence="5">DUF447 family protein</fullName>
    </recommendedName>
</protein>
<evidence type="ECO:0000259" key="1">
    <source>
        <dbReference type="Pfam" id="PF04289"/>
    </source>
</evidence>
<feature type="domain" description="DUF447" evidence="1">
    <location>
        <begin position="4"/>
        <end position="130"/>
    </location>
</feature>
<gene>
    <name evidence="3" type="ORF">Mal15_09410</name>
</gene>
<dbReference type="InterPro" id="IPR007386">
    <property type="entry name" value="DUF447_N"/>
</dbReference>
<evidence type="ECO:0000313" key="3">
    <source>
        <dbReference type="EMBL" id="QEF96911.1"/>
    </source>
</evidence>
<dbReference type="SUPFAM" id="SSF50475">
    <property type="entry name" value="FMN-binding split barrel"/>
    <property type="match status" value="1"/>
</dbReference>
<dbReference type="Proteomes" id="UP000321353">
    <property type="component" value="Chromosome"/>
</dbReference>
<dbReference type="InterPro" id="IPR049288">
    <property type="entry name" value="DUF447_C"/>
</dbReference>